<reference evidence="2 3" key="1">
    <citation type="submission" date="2014-12" db="EMBL/GenBank/DDBJ databases">
        <title>Draft genome sequences of 29 type strains of Enterococci.</title>
        <authorList>
            <person name="Zhong Z."/>
            <person name="Sun Z."/>
            <person name="Liu W."/>
            <person name="Zhang W."/>
            <person name="Zhang H."/>
        </authorList>
    </citation>
    <scope>NUCLEOTIDE SEQUENCE [LARGE SCALE GENOMIC DNA]</scope>
    <source>
        <strain evidence="2 3">DSM 17122</strain>
    </source>
</reference>
<evidence type="ECO:0000313" key="2">
    <source>
        <dbReference type="EMBL" id="OJG44330.1"/>
    </source>
</evidence>
<proteinExistence type="predicted"/>
<dbReference type="Proteomes" id="UP000182077">
    <property type="component" value="Unassembled WGS sequence"/>
</dbReference>
<dbReference type="AlphaFoldDB" id="A0A1L8TJ65"/>
<name>A0A1L8TJ65_9ENTE</name>
<protein>
    <recommendedName>
        <fullName evidence="4">V-type ATPase, subunit E</fullName>
    </recommendedName>
</protein>
<comment type="caution">
    <text evidence="2">The sequence shown here is derived from an EMBL/GenBank/DDBJ whole genome shotgun (WGS) entry which is preliminary data.</text>
</comment>
<accession>A0A1L8TJ65</accession>
<gene>
    <name evidence="2" type="ORF">RV04_GL000524</name>
</gene>
<dbReference type="OrthoDB" id="2166166at2"/>
<dbReference type="EMBL" id="JXKQ01000011">
    <property type="protein sequence ID" value="OJG44330.1"/>
    <property type="molecule type" value="Genomic_DNA"/>
</dbReference>
<evidence type="ECO:0008006" key="4">
    <source>
        <dbReference type="Google" id="ProtNLM"/>
    </source>
</evidence>
<evidence type="ECO:0000256" key="1">
    <source>
        <dbReference type="SAM" id="Coils"/>
    </source>
</evidence>
<keyword evidence="1" id="KW-0175">Coiled coil</keyword>
<sequence length="193" mass="22802">MEAIEKIVEQLNQQGELERQQLKQAEITRIDQTYQAELQEIEEDHQKRLEKRIVELKNSYKQNSNRLNVSQKQVILNHKQAILERIFNETILEMEKIPRINQHEFAHNALSGLKLSGEWVFSVGEKSTSIFNEQWLDQQNEVLPYRLVRGAKISGQAGFLLDKAGVQYNFLYQSLIRELQLRESFQFAQRLFE</sequence>
<organism evidence="2 3">
    <name type="scientific">Enterococcus hermanniensis</name>
    <dbReference type="NCBI Taxonomy" id="249189"/>
    <lineage>
        <taxon>Bacteria</taxon>
        <taxon>Bacillati</taxon>
        <taxon>Bacillota</taxon>
        <taxon>Bacilli</taxon>
        <taxon>Lactobacillales</taxon>
        <taxon>Enterococcaceae</taxon>
        <taxon>Enterococcus</taxon>
    </lineage>
</organism>
<dbReference type="STRING" id="249189.RV04_GL000524"/>
<evidence type="ECO:0000313" key="3">
    <source>
        <dbReference type="Proteomes" id="UP000182077"/>
    </source>
</evidence>
<dbReference type="RefSeq" id="WP_071858481.1">
    <property type="nucleotide sequence ID" value="NZ_JBHSHK010000007.1"/>
</dbReference>
<feature type="coiled-coil region" evidence="1">
    <location>
        <begin position="1"/>
        <end position="66"/>
    </location>
</feature>
<keyword evidence="3" id="KW-1185">Reference proteome</keyword>